<dbReference type="AlphaFoldDB" id="A0A8K0NB62"/>
<comment type="caution">
    <text evidence="2">The sequence shown here is derived from an EMBL/GenBank/DDBJ whole genome shotgun (WGS) entry which is preliminary data.</text>
</comment>
<organism evidence="2 3">
    <name type="scientific">Cocos nucifera</name>
    <name type="common">Coconut palm</name>
    <dbReference type="NCBI Taxonomy" id="13894"/>
    <lineage>
        <taxon>Eukaryota</taxon>
        <taxon>Viridiplantae</taxon>
        <taxon>Streptophyta</taxon>
        <taxon>Embryophyta</taxon>
        <taxon>Tracheophyta</taxon>
        <taxon>Spermatophyta</taxon>
        <taxon>Magnoliopsida</taxon>
        <taxon>Liliopsida</taxon>
        <taxon>Arecaceae</taxon>
        <taxon>Arecoideae</taxon>
        <taxon>Cocoseae</taxon>
        <taxon>Attaleinae</taxon>
        <taxon>Cocos</taxon>
    </lineage>
</organism>
<proteinExistence type="predicted"/>
<reference evidence="2" key="1">
    <citation type="journal article" date="2017" name="Gigascience">
        <title>The genome draft of coconut (Cocos nucifera).</title>
        <authorList>
            <person name="Xiao Y."/>
            <person name="Xu P."/>
            <person name="Fan H."/>
            <person name="Baudouin L."/>
            <person name="Xia W."/>
            <person name="Bocs S."/>
            <person name="Xu J."/>
            <person name="Li Q."/>
            <person name="Guo A."/>
            <person name="Zhou L."/>
            <person name="Li J."/>
            <person name="Wu Y."/>
            <person name="Ma Z."/>
            <person name="Armero A."/>
            <person name="Issali A.E."/>
            <person name="Liu N."/>
            <person name="Peng M."/>
            <person name="Yang Y."/>
        </authorList>
    </citation>
    <scope>NUCLEOTIDE SEQUENCE</scope>
    <source>
        <tissue evidence="2">Spear leaf of Hainan Tall coconut</tissue>
    </source>
</reference>
<name>A0A8K0NB62_COCNU</name>
<keyword evidence="3" id="KW-1185">Reference proteome</keyword>
<dbReference type="EMBL" id="CM017884">
    <property type="protein sequence ID" value="KAG1366407.1"/>
    <property type="molecule type" value="Genomic_DNA"/>
</dbReference>
<sequence>MEVERSKLRDESHLSSAYIRSLVKQLSSSRSKAPAHPKSPNIVIGDGLSQDLAKHTQCTSEVQQQQSPPPPPQSQPSKKQVRRRLHTSRPYQERILNMAEARREIVAALKFHRAATKQANEEQQQDHQQQKQEQDLTPSSALYPSPPTLEEPHQGLIDSRRNIRLYPPNYTYPYYHQYPSFSPFLHPSPVWAYPSIPPPSIADDLDLPLPNQPLGLNLNIQGFNNLDMSFCNNNTNNPPIQPSPSSSCSSYSYSSPPTMSGLEIPSILDVSPHASDVASDPISTIILHPVMDNEEIAEIRSVGEQYDMEWNDTMNLFTSIWWSKFLKNMEGSRNERITGAEEDRFHVFNEFLDTPSWLSDGYSGDIKDSYLLQQQQQMDDYNPTEDYLKDVALPCLDIGEIESWDPEWLS</sequence>
<dbReference type="Proteomes" id="UP000797356">
    <property type="component" value="Chromosome 13"/>
</dbReference>
<accession>A0A8K0NB62</accession>
<protein>
    <submittedName>
        <fullName evidence="2">Bromodomain-containing protein 4</fullName>
    </submittedName>
</protein>
<feature type="compositionally biased region" description="Basic and acidic residues" evidence="1">
    <location>
        <begin position="124"/>
        <end position="134"/>
    </location>
</feature>
<feature type="region of interest" description="Disordered" evidence="1">
    <location>
        <begin position="115"/>
        <end position="160"/>
    </location>
</feature>
<dbReference type="PANTHER" id="PTHR37256:SF1">
    <property type="entry name" value="MYB-LIKE PROTEIN A"/>
    <property type="match status" value="1"/>
</dbReference>
<gene>
    <name evidence="2" type="ORF">COCNU_13G001970</name>
</gene>
<evidence type="ECO:0000313" key="2">
    <source>
        <dbReference type="EMBL" id="KAG1366407.1"/>
    </source>
</evidence>
<dbReference type="OrthoDB" id="692030at2759"/>
<feature type="region of interest" description="Disordered" evidence="1">
    <location>
        <begin position="25"/>
        <end position="95"/>
    </location>
</feature>
<dbReference type="PANTHER" id="PTHR37256">
    <property type="entry name" value="E1A-BINDING PROTEIN P400-LIKE"/>
    <property type="match status" value="1"/>
</dbReference>
<feature type="compositionally biased region" description="Basic and acidic residues" evidence="1">
    <location>
        <begin position="150"/>
        <end position="160"/>
    </location>
</feature>
<reference evidence="2" key="2">
    <citation type="submission" date="2019-07" db="EMBL/GenBank/DDBJ databases">
        <authorList>
            <person name="Yang Y."/>
            <person name="Bocs S."/>
            <person name="Baudouin L."/>
        </authorList>
    </citation>
    <scope>NUCLEOTIDE SEQUENCE</scope>
    <source>
        <tissue evidence="2">Spear leaf of Hainan Tall coconut</tissue>
    </source>
</reference>
<evidence type="ECO:0000256" key="1">
    <source>
        <dbReference type="SAM" id="MobiDB-lite"/>
    </source>
</evidence>
<evidence type="ECO:0000313" key="3">
    <source>
        <dbReference type="Proteomes" id="UP000797356"/>
    </source>
</evidence>